<dbReference type="EMBL" id="KF924557">
    <property type="protein sequence ID" value="AHJ78645.1"/>
    <property type="molecule type" value="mRNA"/>
</dbReference>
<feature type="compositionally biased region" description="Basic and acidic residues" evidence="1">
    <location>
        <begin position="43"/>
        <end position="58"/>
    </location>
</feature>
<organism evidence="3">
    <name type="scientific">Tamarix hispida</name>
    <dbReference type="NCBI Taxonomy" id="189793"/>
    <lineage>
        <taxon>Eukaryota</taxon>
        <taxon>Viridiplantae</taxon>
        <taxon>Streptophyta</taxon>
        <taxon>Embryophyta</taxon>
        <taxon>Tracheophyta</taxon>
        <taxon>Spermatophyta</taxon>
        <taxon>Magnoliopsida</taxon>
        <taxon>eudicotyledons</taxon>
        <taxon>Gunneridae</taxon>
        <taxon>Pentapetalae</taxon>
        <taxon>Caryophyllales</taxon>
        <taxon>Tamaricaceae</taxon>
        <taxon>Tamarix</taxon>
    </lineage>
</organism>
<name>W8EAK1_9CARY</name>
<feature type="chain" id="PRO_5010982829" evidence="2">
    <location>
        <begin position="23"/>
        <end position="267"/>
    </location>
</feature>
<sequence>MARYAVAAALLVLTAVTLVVNGYEKTAEEGTGQSIIFDETEEARHEGAGDAKQGKDGSAESWTGWAKDKIQGLGLKLDDSKQDSVVDQTIDHVKDGVGKAQKIMSETGRSASIKAGEYKDAAAGKTSEAEQTVSNKAGRATEKVKETACDAACKAKQKAAEGASETASEASKKAAGAKDVAMDKATEAKDKAYEGAEYAKLKAEETKDAAVDKAKEGYETAKKKAGETVEGAKDTVYSNYDAANHKTQEMKGKVVDNRIGGGRDEEL</sequence>
<dbReference type="PANTHER" id="PTHR47372">
    <property type="entry name" value="DAUER UP-REGULATED-RELATED"/>
    <property type="match status" value="1"/>
</dbReference>
<feature type="region of interest" description="Disordered" evidence="1">
    <location>
        <begin position="248"/>
        <end position="267"/>
    </location>
</feature>
<dbReference type="PANTHER" id="PTHR47372:SF5">
    <property type="entry name" value="LATE EMBRYOGENESIS ABUNDANT PROTEIN (LEA) FAMILY PROTEIN"/>
    <property type="match status" value="1"/>
</dbReference>
<dbReference type="EMBL" id="KM101102">
    <property type="protein sequence ID" value="AIL24127.1"/>
    <property type="molecule type" value="mRNA"/>
</dbReference>
<feature type="region of interest" description="Disordered" evidence="1">
    <location>
        <begin position="43"/>
        <end position="62"/>
    </location>
</feature>
<proteinExistence type="evidence at transcript level"/>
<feature type="region of interest" description="Disordered" evidence="1">
    <location>
        <begin position="159"/>
        <end position="182"/>
    </location>
</feature>
<reference evidence="4" key="2">
    <citation type="journal article" date="2014" name="Plant Mol. Biol.">
        <title>A novel method to identify the DNA motifs recognized by a defined transcription factor.</title>
        <authorList>
            <person name="Ji X."/>
            <person name="Wang L."/>
            <person name="Nie X."/>
            <person name="He L."/>
            <person name="Zang D."/>
            <person name="Liu Y."/>
            <person name="Zhang B."/>
            <person name="Wang Y."/>
        </authorList>
    </citation>
    <scope>NUCLEOTIDE SEQUENCE</scope>
</reference>
<accession>W8EAK1</accession>
<evidence type="ECO:0000256" key="1">
    <source>
        <dbReference type="SAM" id="MobiDB-lite"/>
    </source>
</evidence>
<protein>
    <submittedName>
        <fullName evidence="4">Late embryogenesis abundant 1</fullName>
    </submittedName>
    <submittedName>
        <fullName evidence="3">Late embryogenesis abundant protein</fullName>
    </submittedName>
</protein>
<gene>
    <name evidence="3" type="primary">LEA11</name>
</gene>
<keyword evidence="2" id="KW-0732">Signal</keyword>
<dbReference type="AlphaFoldDB" id="W8EAK1"/>
<feature type="signal peptide" evidence="2">
    <location>
        <begin position="1"/>
        <end position="22"/>
    </location>
</feature>
<evidence type="ECO:0000313" key="3">
    <source>
        <dbReference type="EMBL" id="AHJ78645.1"/>
    </source>
</evidence>
<feature type="compositionally biased region" description="Low complexity" evidence="1">
    <location>
        <begin position="159"/>
        <end position="178"/>
    </location>
</feature>
<evidence type="ECO:0000256" key="2">
    <source>
        <dbReference type="SAM" id="SignalP"/>
    </source>
</evidence>
<reference evidence="3" key="1">
    <citation type="submission" date="2013-12" db="EMBL/GenBank/DDBJ databases">
        <title>Expression Profiles of 12 Late Embryogenesis Abundant Protein (LEA) Genes from Tamarix hispida in Response to Abiotic Stress.</title>
        <authorList>
            <person name="Gao C."/>
        </authorList>
    </citation>
    <scope>NUCLEOTIDE SEQUENCE</scope>
</reference>
<evidence type="ECO:0000313" key="4">
    <source>
        <dbReference type="EMBL" id="AIL24127.1"/>
    </source>
</evidence>